<name>A0A1H2QJ75_THIRO</name>
<organism evidence="6 7">
    <name type="scientific">Thiocapsa roseopersicina</name>
    <dbReference type="NCBI Taxonomy" id="1058"/>
    <lineage>
        <taxon>Bacteria</taxon>
        <taxon>Pseudomonadati</taxon>
        <taxon>Pseudomonadota</taxon>
        <taxon>Gammaproteobacteria</taxon>
        <taxon>Chromatiales</taxon>
        <taxon>Chromatiaceae</taxon>
        <taxon>Thiocapsa</taxon>
    </lineage>
</organism>
<reference evidence="7" key="1">
    <citation type="submission" date="2016-10" db="EMBL/GenBank/DDBJ databases">
        <authorList>
            <person name="Varghese N."/>
            <person name="Submissions S."/>
        </authorList>
    </citation>
    <scope>NUCLEOTIDE SEQUENCE [LARGE SCALE GENOMIC DNA]</scope>
    <source>
        <strain evidence="7">DSM 217</strain>
    </source>
</reference>
<keyword evidence="7" id="KW-1185">Reference proteome</keyword>
<keyword evidence="6" id="KW-0489">Methyltransferase</keyword>
<keyword evidence="4 5" id="KW-0472">Membrane</keyword>
<evidence type="ECO:0000256" key="5">
    <source>
        <dbReference type="SAM" id="Phobius"/>
    </source>
</evidence>
<gene>
    <name evidence="6" type="ORF">SAMN05421783_101290</name>
</gene>
<keyword evidence="6" id="KW-0808">Transferase</keyword>
<feature type="transmembrane region" description="Helical" evidence="5">
    <location>
        <begin position="52"/>
        <end position="70"/>
    </location>
</feature>
<evidence type="ECO:0000256" key="4">
    <source>
        <dbReference type="ARBA" id="ARBA00023136"/>
    </source>
</evidence>
<evidence type="ECO:0000256" key="3">
    <source>
        <dbReference type="ARBA" id="ARBA00022989"/>
    </source>
</evidence>
<dbReference type="PANTHER" id="PTHR12714">
    <property type="entry name" value="PROTEIN-S ISOPRENYLCYSTEINE O-METHYLTRANSFERASE"/>
    <property type="match status" value="1"/>
</dbReference>
<evidence type="ECO:0000313" key="6">
    <source>
        <dbReference type="EMBL" id="SDW06970.1"/>
    </source>
</evidence>
<dbReference type="InterPro" id="IPR007269">
    <property type="entry name" value="ICMT_MeTrfase"/>
</dbReference>
<dbReference type="Pfam" id="PF04140">
    <property type="entry name" value="ICMT"/>
    <property type="match status" value="1"/>
</dbReference>
<feature type="transmembrane region" description="Helical" evidence="5">
    <location>
        <begin position="12"/>
        <end position="32"/>
    </location>
</feature>
<dbReference type="STRING" id="1058.SAMN05421783_101290"/>
<dbReference type="RefSeq" id="WP_093027851.1">
    <property type="nucleotide sequence ID" value="NZ_FNNZ01000001.1"/>
</dbReference>
<feature type="transmembrane region" description="Helical" evidence="5">
    <location>
        <begin position="104"/>
        <end position="130"/>
    </location>
</feature>
<evidence type="ECO:0000256" key="1">
    <source>
        <dbReference type="ARBA" id="ARBA00004141"/>
    </source>
</evidence>
<sequence length="163" mass="18800">MTRFSFLKGHRGEYLVVLQFVLFFVFIFTPAWNPLATPALIDTLAPLRWPALIAFWAVALVLGGFGSVHIRKYLTPLPYPVDHSQLVKHGVYAWVRHPLYSSQLFAAAGWVLFTLSIPHLALLAVGFFFFDYKASKEESWLTERHPEYVEYARGVKKLIPWLY</sequence>
<keyword evidence="3 5" id="KW-1133">Transmembrane helix</keyword>
<dbReference type="EMBL" id="FNNZ01000001">
    <property type="protein sequence ID" value="SDW06970.1"/>
    <property type="molecule type" value="Genomic_DNA"/>
</dbReference>
<keyword evidence="2 5" id="KW-0812">Transmembrane</keyword>
<dbReference type="GO" id="GO:0032259">
    <property type="term" value="P:methylation"/>
    <property type="evidence" value="ECO:0007669"/>
    <property type="project" value="UniProtKB-KW"/>
</dbReference>
<dbReference type="Gene3D" id="1.20.120.1630">
    <property type="match status" value="1"/>
</dbReference>
<dbReference type="OrthoDB" id="9789029at2"/>
<dbReference type="Proteomes" id="UP000198816">
    <property type="component" value="Unassembled WGS sequence"/>
</dbReference>
<comment type="subcellular location">
    <subcellularLocation>
        <location evidence="1">Membrane</location>
        <topology evidence="1">Multi-pass membrane protein</topology>
    </subcellularLocation>
</comment>
<dbReference type="PANTHER" id="PTHR12714:SF24">
    <property type="entry name" value="SLR1182 PROTEIN"/>
    <property type="match status" value="1"/>
</dbReference>
<protein>
    <submittedName>
        <fullName evidence="6">Protein-S-isoprenylcysteine O-methyltransferase Ste14</fullName>
    </submittedName>
</protein>
<evidence type="ECO:0000313" key="7">
    <source>
        <dbReference type="Proteomes" id="UP000198816"/>
    </source>
</evidence>
<accession>A0A1H2QJ75</accession>
<evidence type="ECO:0000256" key="2">
    <source>
        <dbReference type="ARBA" id="ARBA00022692"/>
    </source>
</evidence>
<dbReference type="AlphaFoldDB" id="A0A1H2QJ75"/>
<dbReference type="GO" id="GO:0004671">
    <property type="term" value="F:protein C-terminal S-isoprenylcysteine carboxyl O-methyltransferase activity"/>
    <property type="evidence" value="ECO:0007669"/>
    <property type="project" value="InterPro"/>
</dbReference>
<dbReference type="GO" id="GO:0016020">
    <property type="term" value="C:membrane"/>
    <property type="evidence" value="ECO:0007669"/>
    <property type="project" value="UniProtKB-SubCell"/>
</dbReference>
<proteinExistence type="predicted"/>